<gene>
    <name evidence="2" type="ORF">HTZ77_03590</name>
</gene>
<evidence type="ECO:0000313" key="2">
    <source>
        <dbReference type="EMBL" id="NUW30510.1"/>
    </source>
</evidence>
<dbReference type="InterPro" id="IPR058240">
    <property type="entry name" value="rSAM_sf"/>
</dbReference>
<reference evidence="2 3" key="1">
    <citation type="submission" date="2020-06" db="EMBL/GenBank/DDBJ databases">
        <title>Nonomuraea sp. SMC257, a novel actinomycete isolated from soil.</title>
        <authorList>
            <person name="Chanama M."/>
        </authorList>
    </citation>
    <scope>NUCLEOTIDE SEQUENCE [LARGE SCALE GENOMIC DNA]</scope>
    <source>
        <strain evidence="2 3">SMC257</strain>
    </source>
</reference>
<evidence type="ECO:0000259" key="1">
    <source>
        <dbReference type="PROSITE" id="PS51918"/>
    </source>
</evidence>
<dbReference type="InterPro" id="IPR007197">
    <property type="entry name" value="rSAM"/>
</dbReference>
<dbReference type="NCBIfam" id="TIGR03960">
    <property type="entry name" value="rSAM_fuse_unch"/>
    <property type="match status" value="1"/>
</dbReference>
<accession>A0A7Y6I2I1</accession>
<dbReference type="InterPro" id="IPR023404">
    <property type="entry name" value="rSAM_horseshoe"/>
</dbReference>
<dbReference type="InterPro" id="IPR045784">
    <property type="entry name" value="Radical_SAM_N2"/>
</dbReference>
<sequence length="636" mass="71087">MSVESIFHRLEALLPKVQKPIQYVGGELNSTVKDWDDADVRWALMYPDAYEVGLPNQGVAILYEILNELPATLAERTYAVWPDLEALMRAEGVPQFTVDAHRPVRAFDVLGVSFSTELGYTNMLTALDLAGIPMLAVDRDDDDPIVLAGGHAAFNPEPIADFLDAAVLGDGEQIAIAISEVIREWKAEGRPGGRDELLMRLAESGGVYVPKFYDVDYHPDGRIKRVAPNRADVPWRVHKHTVMDLDEWPYPKKPLVPLAETVHERFSVEIFRGCTRGCRFCQAGMITRPVRERSITTIGAMVDNGIKESGFNEVGLLSLSSADHSEIADVAKGLADRYEGTNTSLSLPSTRVDAFNIDLANEFSRNGRRSGLTFAPEGGSERMRKVINKMVTEEDLIRTVTTAYSQGWRQVKLYFMCGLPTETDEDVLGIADLAKKVIKAGREITGSRDIRCTVSIGGFVPKPHTPFQWAGQADHETVDRRLKTLRDSLRGDKEFGRAIGYRYHDGKPSIVEGLLSRGDRRVGAVIRAVWEDGGRFDGWSEHFSYQRWMAAAEKAGVDVDWYTTREREENEVLPWDHLDAGLDREWLWQDWQEAVSGAEVEDCRWTPCYDCGVCPTMGTEIQIGPTGRKLLPLTVV</sequence>
<proteinExistence type="predicted"/>
<dbReference type="InterPro" id="IPR006638">
    <property type="entry name" value="Elp3/MiaA/NifB-like_rSAM"/>
</dbReference>
<keyword evidence="3" id="KW-1185">Reference proteome</keyword>
<dbReference type="SUPFAM" id="SSF102114">
    <property type="entry name" value="Radical SAM enzymes"/>
    <property type="match status" value="1"/>
</dbReference>
<comment type="caution">
    <text evidence="2">The sequence shown here is derived from an EMBL/GenBank/DDBJ whole genome shotgun (WGS) entry which is preliminary data.</text>
</comment>
<dbReference type="Proteomes" id="UP000586042">
    <property type="component" value="Unassembled WGS sequence"/>
</dbReference>
<dbReference type="GO" id="GO:0003824">
    <property type="term" value="F:catalytic activity"/>
    <property type="evidence" value="ECO:0007669"/>
    <property type="project" value="InterPro"/>
</dbReference>
<protein>
    <submittedName>
        <fullName evidence="2">TIGR03960 family B12-binding radical SAM protein</fullName>
    </submittedName>
</protein>
<name>A0A7Y6I2I1_9ACTN</name>
<dbReference type="PANTHER" id="PTHR42731">
    <property type="entry name" value="SLL1084 PROTEIN"/>
    <property type="match status" value="1"/>
</dbReference>
<feature type="domain" description="Radical SAM core" evidence="1">
    <location>
        <begin position="260"/>
        <end position="502"/>
    </location>
</feature>
<dbReference type="SFLD" id="SFLDG01082">
    <property type="entry name" value="B12-binding_domain_containing"/>
    <property type="match status" value="1"/>
</dbReference>
<dbReference type="Gene3D" id="3.80.30.20">
    <property type="entry name" value="tm_1862 like domain"/>
    <property type="match status" value="1"/>
</dbReference>
<dbReference type="EMBL" id="JABWGN010000002">
    <property type="protein sequence ID" value="NUW30510.1"/>
    <property type="molecule type" value="Genomic_DNA"/>
</dbReference>
<dbReference type="InterPro" id="IPR023862">
    <property type="entry name" value="CHP03960_rSAM"/>
</dbReference>
<organism evidence="2 3">
    <name type="scientific">Nonomuraea montanisoli</name>
    <dbReference type="NCBI Taxonomy" id="2741721"/>
    <lineage>
        <taxon>Bacteria</taxon>
        <taxon>Bacillati</taxon>
        <taxon>Actinomycetota</taxon>
        <taxon>Actinomycetes</taxon>
        <taxon>Streptosporangiales</taxon>
        <taxon>Streptosporangiaceae</taxon>
        <taxon>Nonomuraea</taxon>
    </lineage>
</organism>
<dbReference type="Pfam" id="PF19864">
    <property type="entry name" value="Radical_SAM_N2"/>
    <property type="match status" value="1"/>
</dbReference>
<dbReference type="Pfam" id="PF04055">
    <property type="entry name" value="Radical_SAM"/>
    <property type="match status" value="1"/>
</dbReference>
<dbReference type="RefSeq" id="WP_175587999.1">
    <property type="nucleotide sequence ID" value="NZ_JABWGN010000002.1"/>
</dbReference>
<dbReference type="AlphaFoldDB" id="A0A7Y6I2I1"/>
<dbReference type="SFLD" id="SFLDS00029">
    <property type="entry name" value="Radical_SAM"/>
    <property type="match status" value="1"/>
</dbReference>
<dbReference type="SMART" id="SM00729">
    <property type="entry name" value="Elp3"/>
    <property type="match status" value="1"/>
</dbReference>
<dbReference type="PROSITE" id="PS51918">
    <property type="entry name" value="RADICAL_SAM"/>
    <property type="match status" value="1"/>
</dbReference>
<dbReference type="CDD" id="cd01335">
    <property type="entry name" value="Radical_SAM"/>
    <property type="match status" value="1"/>
</dbReference>
<evidence type="ECO:0000313" key="3">
    <source>
        <dbReference type="Proteomes" id="UP000586042"/>
    </source>
</evidence>
<dbReference type="GO" id="GO:0051536">
    <property type="term" value="F:iron-sulfur cluster binding"/>
    <property type="evidence" value="ECO:0007669"/>
    <property type="project" value="InterPro"/>
</dbReference>
<dbReference type="PANTHER" id="PTHR42731:SF1">
    <property type="entry name" value="RADICAL SAM DOMAIN PROTEIN"/>
    <property type="match status" value="1"/>
</dbReference>